<keyword evidence="2" id="KW-0677">Repeat</keyword>
<dbReference type="PANTHER" id="PTHR22990:SF15">
    <property type="entry name" value="F-BOX ONLY PROTEIN 10"/>
    <property type="match status" value="1"/>
</dbReference>
<dbReference type="InterPro" id="IPR051550">
    <property type="entry name" value="SCF-Subunits/Alg-Epimerases"/>
</dbReference>
<dbReference type="InterPro" id="IPR011050">
    <property type="entry name" value="Pectin_lyase_fold/virulence"/>
</dbReference>
<reference evidence="6" key="1">
    <citation type="journal article" date="2019" name="Int. J. Syst. Evol. Microbiol.">
        <title>The Global Catalogue of Microorganisms (GCM) 10K type strain sequencing project: providing services to taxonomists for standard genome sequencing and annotation.</title>
        <authorList>
            <consortium name="The Broad Institute Genomics Platform"/>
            <consortium name="The Broad Institute Genome Sequencing Center for Infectious Disease"/>
            <person name="Wu L."/>
            <person name="Ma J."/>
        </authorList>
    </citation>
    <scope>NUCLEOTIDE SEQUENCE [LARGE SCALE GENOMIC DNA]</scope>
    <source>
        <strain evidence="6">JCM 19635</strain>
    </source>
</reference>
<evidence type="ECO:0000256" key="2">
    <source>
        <dbReference type="ARBA" id="ARBA00022737"/>
    </source>
</evidence>
<dbReference type="NCBIfam" id="TIGR04247">
    <property type="entry name" value="NosD_copper_fam"/>
    <property type="match status" value="1"/>
</dbReference>
<dbReference type="InterPro" id="IPR026464">
    <property type="entry name" value="NosD_copper_fam"/>
</dbReference>
<evidence type="ECO:0000256" key="3">
    <source>
        <dbReference type="ARBA" id="ARBA00022786"/>
    </source>
</evidence>
<gene>
    <name evidence="5" type="ORF">ACFQT0_30190</name>
</gene>
<sequence>MRWLNFRYAKRRLAFWRAPGLALVLLLLAVGAPARTLHVGAGQPYPRLRVALARAAEGDTVLVHPGVYQEGNLVLNRRVVLRGLGWPVLDGRHRDELLTVKAHGFELSGFVLRRSGQGSMIDYAGVKVYDSRDVYIHHNRLQDCFFGIYLSGCARGRVEYNTLQGDPDHQTQNESGNGIHLWRCAQMHIRNNRISGHRDGIYFEFVTDSHIERNLSENNLRYGLHFMFSHDNTYQRNTFRDNGAGVAVMYSHGVRMQRNAFIDNRGASSYGLLLKDISDSYISDNTFEGNTVGVRLESASRCILRRNRVERNGWGMRLTASCDQNYLTGNAFIGNTFDLATNGTVMLNVLRGNFWDKYRGYDLDGDEVGDVPYHPLSAFSYAVEQLPAAIIFFRSPMVEVLDRTEKLVPSLTPAALVDLRPRIRL</sequence>
<dbReference type="PANTHER" id="PTHR22990">
    <property type="entry name" value="F-BOX ONLY PROTEIN"/>
    <property type="match status" value="1"/>
</dbReference>
<dbReference type="SMART" id="SM00710">
    <property type="entry name" value="PbH1"/>
    <property type="match status" value="8"/>
</dbReference>
<keyword evidence="3" id="KW-0833">Ubl conjugation pathway</keyword>
<feature type="domain" description="Carbohydrate-binding/sugar hydrolysis" evidence="4">
    <location>
        <begin position="211"/>
        <end position="383"/>
    </location>
</feature>
<comment type="pathway">
    <text evidence="1">Protein modification; protein ubiquitination.</text>
</comment>
<protein>
    <submittedName>
        <fullName evidence="5">Nitrous oxide reductase family maturation protein NosD</fullName>
    </submittedName>
</protein>
<keyword evidence="6" id="KW-1185">Reference proteome</keyword>
<dbReference type="SUPFAM" id="SSF51126">
    <property type="entry name" value="Pectin lyase-like"/>
    <property type="match status" value="1"/>
</dbReference>
<name>A0ABW2UED4_9BACT</name>
<dbReference type="Pfam" id="PF05048">
    <property type="entry name" value="NosD"/>
    <property type="match status" value="1"/>
</dbReference>
<dbReference type="SMART" id="SM00722">
    <property type="entry name" value="CASH"/>
    <property type="match status" value="2"/>
</dbReference>
<dbReference type="InterPro" id="IPR007742">
    <property type="entry name" value="NosD_dom"/>
</dbReference>
<evidence type="ECO:0000259" key="4">
    <source>
        <dbReference type="SMART" id="SM00722"/>
    </source>
</evidence>
<evidence type="ECO:0000313" key="6">
    <source>
        <dbReference type="Proteomes" id="UP001596513"/>
    </source>
</evidence>
<evidence type="ECO:0000256" key="1">
    <source>
        <dbReference type="ARBA" id="ARBA00004906"/>
    </source>
</evidence>
<evidence type="ECO:0000313" key="5">
    <source>
        <dbReference type="EMBL" id="MFC7671191.1"/>
    </source>
</evidence>
<accession>A0ABW2UED4</accession>
<dbReference type="RefSeq" id="WP_380207160.1">
    <property type="nucleotide sequence ID" value="NZ_JBHTEK010000006.1"/>
</dbReference>
<dbReference type="Proteomes" id="UP001596513">
    <property type="component" value="Unassembled WGS sequence"/>
</dbReference>
<dbReference type="InterPro" id="IPR006626">
    <property type="entry name" value="PbH1"/>
</dbReference>
<proteinExistence type="predicted"/>
<feature type="domain" description="Carbohydrate-binding/sugar hydrolysis" evidence="4">
    <location>
        <begin position="55"/>
        <end position="204"/>
    </location>
</feature>
<dbReference type="Gene3D" id="2.160.20.10">
    <property type="entry name" value="Single-stranded right-handed beta-helix, Pectin lyase-like"/>
    <property type="match status" value="1"/>
</dbReference>
<dbReference type="InterPro" id="IPR022441">
    <property type="entry name" value="Para_beta_helix_rpt-2"/>
</dbReference>
<dbReference type="InterPro" id="IPR012334">
    <property type="entry name" value="Pectin_lyas_fold"/>
</dbReference>
<dbReference type="InterPro" id="IPR006633">
    <property type="entry name" value="Carb-bd_sugar_hydrolysis-dom"/>
</dbReference>
<dbReference type="NCBIfam" id="TIGR03804">
    <property type="entry name" value="para_beta_helix"/>
    <property type="match status" value="1"/>
</dbReference>
<organism evidence="5 6">
    <name type="scientific">Hymenobacter humi</name>
    <dbReference type="NCBI Taxonomy" id="1411620"/>
    <lineage>
        <taxon>Bacteria</taxon>
        <taxon>Pseudomonadati</taxon>
        <taxon>Bacteroidota</taxon>
        <taxon>Cytophagia</taxon>
        <taxon>Cytophagales</taxon>
        <taxon>Hymenobacteraceae</taxon>
        <taxon>Hymenobacter</taxon>
    </lineage>
</organism>
<dbReference type="EMBL" id="JBHTEK010000006">
    <property type="protein sequence ID" value="MFC7671191.1"/>
    <property type="molecule type" value="Genomic_DNA"/>
</dbReference>
<comment type="caution">
    <text evidence="5">The sequence shown here is derived from an EMBL/GenBank/DDBJ whole genome shotgun (WGS) entry which is preliminary data.</text>
</comment>